<evidence type="ECO:0000313" key="3">
    <source>
        <dbReference type="EMBL" id="KZN48791.1"/>
    </source>
</evidence>
<dbReference type="InterPro" id="IPR012338">
    <property type="entry name" value="Beta-lactam/transpept-like"/>
</dbReference>
<dbReference type="InterPro" id="IPR001466">
    <property type="entry name" value="Beta-lactam-related"/>
</dbReference>
<organism evidence="3 4">
    <name type="scientific">Pseudoalteromonas luteoviolacea H33</name>
    <dbReference type="NCBI Taxonomy" id="1365251"/>
    <lineage>
        <taxon>Bacteria</taxon>
        <taxon>Pseudomonadati</taxon>
        <taxon>Pseudomonadota</taxon>
        <taxon>Gammaproteobacteria</taxon>
        <taxon>Alteromonadales</taxon>
        <taxon>Pseudoalteromonadaceae</taxon>
        <taxon>Pseudoalteromonas</taxon>
    </lineage>
</organism>
<dbReference type="InterPro" id="IPR050491">
    <property type="entry name" value="AmpC-like"/>
</dbReference>
<dbReference type="PANTHER" id="PTHR46825">
    <property type="entry name" value="D-ALANYL-D-ALANINE-CARBOXYPEPTIDASE/ENDOPEPTIDASE AMPH"/>
    <property type="match status" value="1"/>
</dbReference>
<keyword evidence="1" id="KW-0732">Signal</keyword>
<accession>A0A167DFZ1</accession>
<dbReference type="Proteomes" id="UP000076503">
    <property type="component" value="Unassembled WGS sequence"/>
</dbReference>
<dbReference type="RefSeq" id="WP_063362903.1">
    <property type="nucleotide sequence ID" value="NZ_AUXZ01000089.1"/>
</dbReference>
<reference evidence="3 4" key="1">
    <citation type="submission" date="2013-07" db="EMBL/GenBank/DDBJ databases">
        <title>Comparative Genomic and Metabolomic Analysis of Twelve Strains of Pseudoalteromonas luteoviolacea.</title>
        <authorList>
            <person name="Vynne N.G."/>
            <person name="Mansson M."/>
            <person name="Gram L."/>
        </authorList>
    </citation>
    <scope>NUCLEOTIDE SEQUENCE [LARGE SCALE GENOMIC DNA]</scope>
    <source>
        <strain evidence="3 4">H33</strain>
    </source>
</reference>
<evidence type="ECO:0000256" key="1">
    <source>
        <dbReference type="SAM" id="SignalP"/>
    </source>
</evidence>
<dbReference type="PATRIC" id="fig|1365251.3.peg.3597"/>
<feature type="chain" id="PRO_5007885161" description="Beta-lactamase-related domain-containing protein" evidence="1">
    <location>
        <begin position="19"/>
        <end position="369"/>
    </location>
</feature>
<feature type="signal peptide" evidence="1">
    <location>
        <begin position="1"/>
        <end position="18"/>
    </location>
</feature>
<name>A0A167DFZ1_9GAMM</name>
<dbReference type="Pfam" id="PF00144">
    <property type="entry name" value="Beta-lactamase"/>
    <property type="match status" value="1"/>
</dbReference>
<dbReference type="SUPFAM" id="SSF56601">
    <property type="entry name" value="beta-lactamase/transpeptidase-like"/>
    <property type="match status" value="1"/>
</dbReference>
<dbReference type="PROSITE" id="PS51257">
    <property type="entry name" value="PROKAR_LIPOPROTEIN"/>
    <property type="match status" value="1"/>
</dbReference>
<dbReference type="PANTHER" id="PTHR46825:SF9">
    <property type="entry name" value="BETA-LACTAMASE-RELATED DOMAIN-CONTAINING PROTEIN"/>
    <property type="match status" value="1"/>
</dbReference>
<gene>
    <name evidence="3" type="ORF">N476_20700</name>
</gene>
<comment type="caution">
    <text evidence="3">The sequence shown here is derived from an EMBL/GenBank/DDBJ whole genome shotgun (WGS) entry which is preliminary data.</text>
</comment>
<dbReference type="OrthoDB" id="9799367at2"/>
<feature type="domain" description="Beta-lactamase-related" evidence="2">
    <location>
        <begin position="34"/>
        <end position="312"/>
    </location>
</feature>
<proteinExistence type="predicted"/>
<evidence type="ECO:0000259" key="2">
    <source>
        <dbReference type="Pfam" id="PF00144"/>
    </source>
</evidence>
<protein>
    <recommendedName>
        <fullName evidence="2">Beta-lactamase-related domain-containing protein</fullName>
    </recommendedName>
</protein>
<dbReference type="AlphaFoldDB" id="A0A167DFZ1"/>
<evidence type="ECO:0000313" key="4">
    <source>
        <dbReference type="Proteomes" id="UP000076503"/>
    </source>
</evidence>
<dbReference type="EMBL" id="AUXZ01000089">
    <property type="protein sequence ID" value="KZN48791.1"/>
    <property type="molecule type" value="Genomic_DNA"/>
</dbReference>
<sequence length="369" mass="41812">MVYRLICLIIFLMLVGCAQTDLSLQDKLIQQVHNNALHHGIPSQAVLISNNGNIKFNYALDTSQQKEDIKLNEHSMFPIFSVSKLFANVLVYQLVEKQQIKLSDRIGEYVKLPSHWQHIPINALMNHTSGLPEYFVVSNQEVVAPSNQDAVIEKLGAQQPIFELNTQIQYTQTNYMLLKALLESMTGQSYESLVKTRIFSPLKMTNTAFHVDHLTKGVVRSYLSNGGDSLKPNGYVFPHYSIAHTGAYSTAYDLNLFLSGLMEGKLINKTLLVDFWRPKKLKNGITNYFSLGWNTDEVGRWSTAGHDGGTLVRVSVLYQENTDDYMTYIYLTNGNLDGIWSSRLINSLQQHTLPDFYSRAVAWASYNVL</sequence>
<dbReference type="Gene3D" id="3.40.710.10">
    <property type="entry name" value="DD-peptidase/beta-lactamase superfamily"/>
    <property type="match status" value="1"/>
</dbReference>